<reference evidence="14" key="1">
    <citation type="submission" date="2015-12" db="EMBL/GenBank/DDBJ databases">
        <title>Update maize B73 reference genome by single molecule sequencing technologies.</title>
        <authorList>
            <consortium name="Maize Genome Sequencing Project"/>
            <person name="Ware D."/>
        </authorList>
    </citation>
    <scope>NUCLEOTIDE SEQUENCE</scope>
    <source>
        <tissue evidence="14">Seedling</tissue>
    </source>
</reference>
<evidence type="ECO:0000259" key="10">
    <source>
        <dbReference type="Pfam" id="PF24538"/>
    </source>
</evidence>
<feature type="compositionally biased region" description="Basic and acidic residues" evidence="6">
    <location>
        <begin position="1650"/>
        <end position="1659"/>
    </location>
</feature>
<dbReference type="Pfam" id="PF24658">
    <property type="entry name" value="DUF7647"/>
    <property type="match status" value="1"/>
</dbReference>
<sequence length="1791" mass="202817">MDELVSVALEEVCARLAPGIPVVDLWPALRGTLDATGLPLGPAVKRALWARILALRVVNLVEGDGDGVPISAGDPAEKDFEEAERRGMRLVASAGIRDNFLGLYERRFAKSELSAVQKATLECVAASRTSGVPQSELCKKFRMKGNNFHFIAKSLESQRLIVRQSTIIKMKDHGAEREDASQNKHIINTNSLYLSRYAKDLNMTSQQRIEITKPELLGSNEEANVDAFRVDGAFDVNSKNDISIHDYLPAMKAICDKLEEASGKALVVSDIKVDLDYRMAYGHRAWRNVLHRLIDARLVEIFDAEDDDKVVRCLRLLKNFDPNEFQPKSIASNFKFVKKGQATDQILELPLENCIYDMISSQGTKGITLVEIGKHLGLNNSKKLHKRVSSMLKKFNLTWEAEVPDKTSQYRIWTSKNFSLYKAGTALQNFEALSEDCDDCSDLWSLVSSKDLESPSSQGKLLLLEEENHDKPIGHHIQNNRDASAAVSQLVEEDKLPSNQRRRRCRPLSSDDQRHRRILHMLKKKKFVLKVELHKWLERLEKKDGKIMDRKTLTRTLNKLQQEGSCKCIKVSAPLVTNYARSRLFDVILHSSVGDVSPELVEQFRTRQRNFDTESRAGAAAKVKQNQHMTAIPGLRISRRVKVYKPLLLEAMYANGFIGAKMIRAKLFHKFLWAYVNSLPNWCNAFGCTKAGHYDKSLNQSCLLFSMEAAMKEMPLELFLQIVGSAKKIDNMITLCRLGKTLSEIPTEEYNQILDTHANGRLSRLVNILDKLKLVQLAKEFLEDAGVSSNAMYTHSMELRPYIEEPMPRILPSSQLNNHRKIRHDFVLSKKEFVDSYWETLECCYLTAGLADPLSAFPGSSVPEVSHRRSWCSLRVMTTEQRLELQQRIMDVGEKGKIPFKDCVRIARELNLSVEQVLRLSYERQSRLHEQPSFTSKQKQQRVGSGLTPVRRKRRADGTSLKLLKRTVQASGSAEQILEQPIVDEEVPMISRYAILRKSCMRSKRFFWTCESDRKLLMAYIRVRAVLGARYYRVPWKSLSDLPAPPHTCLRRMAVLLKTNGKIRGAVMCLCNLLGERYVRYLEKERSLKRRRLFPQISNRSQENSLDSDCEQFNWDDFEVPEIKSALNEVLELIQTEKIDQAKRIGPVNQKNINNDNDVTKDTICSQELPNNQAILGETKTSAVSESGFCDPEKSCRHSNAESENMEVFCKPQEKIIKDHRNKIIERGIWKSLAVANALELLKLVFLNTSLGSNVQASLAATLQLYSESEIFTAVSFLKEKKFLVTGSGGKPYTLSSQFLTNACCSPFPFGSGKKASIFSNWLIAQQKNTTDSGVYLYPDIQCGEIVHLFSLVLSGNLLISPFLPSEGVGEADEPNSSGPLVVDTSGLADNSHKRKADTVKLKSSKAKKPKPLPKIESDFCYRREKGFPAIQIGLNLHRIQTSNFLQEFHGKESSIFTSSWAMSKKNVDLHAERHIMPLFSNCLSSYRHLLSESQLENSYSGWPWDAMTNYAEELSPVSEHQNELFTLSPELFRNAFRVIHQAAMQLVLIIVDTLKRFQLAVKVNAYDGVQIVDSLHSSKYHIATLAECDSCCCTDPPTSQFVDNENTKNLLKEKHTKPINFPGPIKMLGDGHTVTVINVQSKLSPPYMHSKDPGDAERLSTPGENNKESSFYHNCERHCYQPILPWINGDGSTNSTLYEGLSRRVIGYVMHYPGLSEEDVIRRMDVLNPQTCRTLLEKLTLDGNLHVRVFEEPVPMAPTTLQGMFKQHSSKEPSKCVKRYFANPMSTLQL</sequence>
<name>A0A1D6HDX3_MAIZE</name>
<dbReference type="InterPro" id="IPR056020">
    <property type="entry name" value="DUF7599"/>
</dbReference>
<feature type="region of interest" description="Disordered" evidence="6">
    <location>
        <begin position="1370"/>
        <end position="1411"/>
    </location>
</feature>
<evidence type="ECO:0000259" key="8">
    <source>
        <dbReference type="Pfam" id="PF23704"/>
    </source>
</evidence>
<keyword evidence="5" id="KW-0539">Nucleus</keyword>
<dbReference type="InterPro" id="IPR056467">
    <property type="entry name" value="eWH_GTF3C1"/>
</dbReference>
<dbReference type="InterPro" id="IPR056428">
    <property type="entry name" value="WH_GTF3C1"/>
</dbReference>
<feature type="region of interest" description="Disordered" evidence="6">
    <location>
        <begin position="929"/>
        <end position="951"/>
    </location>
</feature>
<dbReference type="GO" id="GO:0005634">
    <property type="term" value="C:nucleus"/>
    <property type="evidence" value="ECO:0007669"/>
    <property type="project" value="UniProtKB-SubCell"/>
</dbReference>
<dbReference type="EMBL" id="CM000781">
    <property type="protein sequence ID" value="AQK72861.1"/>
    <property type="molecule type" value="Genomic_DNA"/>
</dbReference>
<gene>
    <name evidence="14" type="ORF">ZEAMMB73_Zm00001d017308</name>
</gene>
<dbReference type="PANTHER" id="PTHR15180">
    <property type="entry name" value="GENERAL TRANSCRIPTION FACTOR 3C POLYPEPTIDE 1"/>
    <property type="match status" value="1"/>
</dbReference>
<dbReference type="InterPro" id="IPR056062">
    <property type="entry name" value="DUF7645"/>
</dbReference>
<evidence type="ECO:0000256" key="1">
    <source>
        <dbReference type="ARBA" id="ARBA00004123"/>
    </source>
</evidence>
<dbReference type="InterPro" id="IPR056063">
    <property type="entry name" value="DUF7646"/>
</dbReference>
<dbReference type="Pfam" id="PF24655">
    <property type="entry name" value="DUF7645"/>
    <property type="match status" value="1"/>
</dbReference>
<dbReference type="InterPro" id="IPR007309">
    <property type="entry name" value="TFIIIC_Bblock-bd"/>
</dbReference>
<feature type="domain" description="DUF7599" evidence="10">
    <location>
        <begin position="245"/>
        <end position="328"/>
    </location>
</feature>
<evidence type="ECO:0000256" key="4">
    <source>
        <dbReference type="ARBA" id="ARBA00023163"/>
    </source>
</evidence>
<proteinExistence type="predicted"/>
<evidence type="ECO:0000259" key="13">
    <source>
        <dbReference type="Pfam" id="PF24658"/>
    </source>
</evidence>
<accession>A0A1D6HDX3</accession>
<feature type="domain" description="DUF7647" evidence="13">
    <location>
        <begin position="699"/>
        <end position="871"/>
    </location>
</feature>
<feature type="domain" description="DUF7646" evidence="12">
    <location>
        <begin position="338"/>
        <end position="420"/>
    </location>
</feature>
<evidence type="ECO:0000259" key="11">
    <source>
        <dbReference type="Pfam" id="PF24655"/>
    </source>
</evidence>
<dbReference type="GO" id="GO:0003677">
    <property type="term" value="F:DNA binding"/>
    <property type="evidence" value="ECO:0007669"/>
    <property type="project" value="UniProtKB-KW"/>
</dbReference>
<dbReference type="EMBL" id="CM000781">
    <property type="protein sequence ID" value="AQK72898.1"/>
    <property type="molecule type" value="Genomic_DNA"/>
</dbReference>
<dbReference type="Pfam" id="PF24657">
    <property type="entry name" value="DUF7646"/>
    <property type="match status" value="1"/>
</dbReference>
<feature type="domain" description="B-block binding subunit of TFIIIC" evidence="7">
    <location>
        <begin position="115"/>
        <end position="200"/>
    </location>
</feature>
<dbReference type="InParanoid" id="A0A1D6HDX3"/>
<dbReference type="InterPro" id="IPR035625">
    <property type="entry name" value="Tfc3-like_eWH"/>
</dbReference>
<dbReference type="Pfam" id="PF24538">
    <property type="entry name" value="DUF7599"/>
    <property type="match status" value="1"/>
</dbReference>
<evidence type="ECO:0000256" key="6">
    <source>
        <dbReference type="SAM" id="MobiDB-lite"/>
    </source>
</evidence>
<comment type="subcellular location">
    <subcellularLocation>
        <location evidence="1">Nucleus</location>
    </subcellularLocation>
</comment>
<evidence type="ECO:0000259" key="7">
    <source>
        <dbReference type="Pfam" id="PF04182"/>
    </source>
</evidence>
<dbReference type="FunCoup" id="A0A1D6HDX3">
    <property type="interactions" value="1516"/>
</dbReference>
<protein>
    <submittedName>
        <fullName evidence="14">B-block binding subunit of TFIIIC</fullName>
    </submittedName>
</protein>
<dbReference type="PANTHER" id="PTHR15180:SF1">
    <property type="entry name" value="GENERAL TRANSCRIPTION FACTOR 3C POLYPEPTIDE 1"/>
    <property type="match status" value="1"/>
</dbReference>
<dbReference type="GO" id="GO:0000127">
    <property type="term" value="C:transcription factor TFIIIC complex"/>
    <property type="evidence" value="ECO:0007669"/>
    <property type="project" value="InterPro"/>
</dbReference>
<evidence type="ECO:0000259" key="9">
    <source>
        <dbReference type="Pfam" id="PF24101"/>
    </source>
</evidence>
<feature type="region of interest" description="Disordered" evidence="6">
    <location>
        <begin position="1645"/>
        <end position="1668"/>
    </location>
</feature>
<dbReference type="Pfam" id="PF23704">
    <property type="entry name" value="WHD_GTF3C1_N"/>
    <property type="match status" value="1"/>
</dbReference>
<keyword evidence="3" id="KW-0238">DNA-binding</keyword>
<dbReference type="Pfam" id="PF04182">
    <property type="entry name" value="B-block_TFIIIC"/>
    <property type="match status" value="1"/>
</dbReference>
<organism evidence="14">
    <name type="scientific">Zea mays</name>
    <name type="common">Maize</name>
    <dbReference type="NCBI Taxonomy" id="4577"/>
    <lineage>
        <taxon>Eukaryota</taxon>
        <taxon>Viridiplantae</taxon>
        <taxon>Streptophyta</taxon>
        <taxon>Embryophyta</taxon>
        <taxon>Tracheophyta</taxon>
        <taxon>Spermatophyta</taxon>
        <taxon>Magnoliopsida</taxon>
        <taxon>Liliopsida</taxon>
        <taxon>Poales</taxon>
        <taxon>Poaceae</taxon>
        <taxon>PACMAD clade</taxon>
        <taxon>Panicoideae</taxon>
        <taxon>Andropogonodae</taxon>
        <taxon>Andropogoneae</taxon>
        <taxon>Tripsacinae</taxon>
        <taxon>Zea</taxon>
    </lineage>
</organism>
<keyword evidence="4" id="KW-0804">Transcription</keyword>
<evidence type="ECO:0000313" key="14">
    <source>
        <dbReference type="EMBL" id="AQK72861.1"/>
    </source>
</evidence>
<feature type="domain" description="GTF3C1 extended winged-helix" evidence="9">
    <location>
        <begin position="511"/>
        <end position="616"/>
    </location>
</feature>
<dbReference type="CDD" id="cd16169">
    <property type="entry name" value="Tau138_eWH"/>
    <property type="match status" value="1"/>
</dbReference>
<evidence type="ECO:0000256" key="3">
    <source>
        <dbReference type="ARBA" id="ARBA00023125"/>
    </source>
</evidence>
<dbReference type="ExpressionAtlas" id="A0A1D6HDX3">
    <property type="expression patterns" value="baseline and differential"/>
</dbReference>
<keyword evidence="2" id="KW-0597">Phosphoprotein</keyword>
<feature type="compositionally biased region" description="Polar residues" evidence="6">
    <location>
        <begin position="932"/>
        <end position="943"/>
    </location>
</feature>
<dbReference type="GO" id="GO:0006384">
    <property type="term" value="P:transcription initiation at RNA polymerase III promoter"/>
    <property type="evidence" value="ECO:0007669"/>
    <property type="project" value="InterPro"/>
</dbReference>
<feature type="domain" description="DUF7645" evidence="11">
    <location>
        <begin position="873"/>
        <end position="931"/>
    </location>
</feature>
<dbReference type="InterPro" id="IPR044210">
    <property type="entry name" value="Tfc3-like"/>
</dbReference>
<feature type="domain" description="General transcription factor 3C polypeptide 1 winged-helix" evidence="8">
    <location>
        <begin position="1"/>
        <end position="104"/>
    </location>
</feature>
<dbReference type="STRING" id="4577.A0A1D6HDX3"/>
<evidence type="ECO:0000259" key="12">
    <source>
        <dbReference type="Pfam" id="PF24657"/>
    </source>
</evidence>
<evidence type="ECO:0000256" key="5">
    <source>
        <dbReference type="ARBA" id="ARBA00023242"/>
    </source>
</evidence>
<dbReference type="IntAct" id="A0A1D6HDX3">
    <property type="interactions" value="2"/>
</dbReference>
<evidence type="ECO:0000256" key="2">
    <source>
        <dbReference type="ARBA" id="ARBA00022553"/>
    </source>
</evidence>
<dbReference type="InterPro" id="IPR056064">
    <property type="entry name" value="DUF7647"/>
</dbReference>
<dbReference type="Pfam" id="PF24101">
    <property type="entry name" value="WHD_GTF3C1"/>
    <property type="match status" value="1"/>
</dbReference>